<dbReference type="EMBL" id="LVXZ01000269">
    <property type="protein sequence ID" value="OAP87356.1"/>
    <property type="molecule type" value="Genomic_DNA"/>
</dbReference>
<reference evidence="2 3" key="1">
    <citation type="submission" date="2016-04" db="EMBL/GenBank/DDBJ databases">
        <title>Acidithiobacillus ferrooxidans genome sequencing and assembly.</title>
        <authorList>
            <person name="Zhou Z."/>
        </authorList>
    </citation>
    <scope>NUCLEOTIDE SEQUENCE [LARGE SCALE GENOMIC DNA]</scope>
    <source>
        <strain evidence="2 3">BY0502</strain>
    </source>
</reference>
<dbReference type="RefSeq" id="WP_064220231.1">
    <property type="nucleotide sequence ID" value="NZ_LVXZ01000269.1"/>
</dbReference>
<keyword evidence="3" id="KW-1185">Reference proteome</keyword>
<name>A0A179B6M1_ACIFR</name>
<comment type="caution">
    <text evidence="2">The sequence shown here is derived from an EMBL/GenBank/DDBJ whole genome shotgun (WGS) entry which is preliminary data.</text>
</comment>
<gene>
    <name evidence="2" type="ORF">A4H96_14540</name>
</gene>
<protein>
    <submittedName>
        <fullName evidence="2">Uncharacterized protein</fullName>
    </submittedName>
</protein>
<evidence type="ECO:0000256" key="1">
    <source>
        <dbReference type="SAM" id="MobiDB-lite"/>
    </source>
</evidence>
<dbReference type="Proteomes" id="UP000078302">
    <property type="component" value="Unassembled WGS sequence"/>
</dbReference>
<evidence type="ECO:0000313" key="2">
    <source>
        <dbReference type="EMBL" id="OAP87356.1"/>
    </source>
</evidence>
<proteinExistence type="predicted"/>
<accession>A0A179B6M1</accession>
<organism evidence="2 3">
    <name type="scientific">Acidithiobacillus ferrooxidans</name>
    <name type="common">Thiobacillus ferrooxidans</name>
    <dbReference type="NCBI Taxonomy" id="920"/>
    <lineage>
        <taxon>Bacteria</taxon>
        <taxon>Pseudomonadati</taxon>
        <taxon>Pseudomonadota</taxon>
        <taxon>Acidithiobacillia</taxon>
        <taxon>Acidithiobacillales</taxon>
        <taxon>Acidithiobacillaceae</taxon>
        <taxon>Acidithiobacillus</taxon>
    </lineage>
</organism>
<feature type="region of interest" description="Disordered" evidence="1">
    <location>
        <begin position="96"/>
        <end position="120"/>
    </location>
</feature>
<evidence type="ECO:0000313" key="3">
    <source>
        <dbReference type="Proteomes" id="UP000078302"/>
    </source>
</evidence>
<feature type="compositionally biased region" description="Basic and acidic residues" evidence="1">
    <location>
        <begin position="102"/>
        <end position="114"/>
    </location>
</feature>
<sequence length="120" mass="13027">MPPSLLALSLRLPISRSEKTLLRVTTPRGIAIAVPLFSGGVFLSKDRGTTPSFRPQIAWDKVPVLLRDVTPPKEGERPDVAADPVRQALAPGGFDIGVGRCTQDRDEDLGRTEFPRAGIR</sequence>
<dbReference type="AlphaFoldDB" id="A0A179B6M1"/>